<evidence type="ECO:0000256" key="1">
    <source>
        <dbReference type="SAM" id="MobiDB-lite"/>
    </source>
</evidence>
<feature type="region of interest" description="Disordered" evidence="1">
    <location>
        <begin position="140"/>
        <end position="160"/>
    </location>
</feature>
<reference evidence="2 3" key="1">
    <citation type="journal article" date="2011" name="J. Gen. Appl. Microbiol.">
        <title>Draft genome sequencing of the enigmatic yeast Saitoella complicata.</title>
        <authorList>
            <person name="Nishida H."/>
            <person name="Hamamoto M."/>
            <person name="Sugiyama J."/>
        </authorList>
    </citation>
    <scope>NUCLEOTIDE SEQUENCE [LARGE SCALE GENOMIC DNA]</scope>
    <source>
        <strain evidence="2 3">NRRL Y-17804</strain>
    </source>
</reference>
<comment type="caution">
    <text evidence="2">The sequence shown here is derived from an EMBL/GenBank/DDBJ whole genome shotgun (WGS) entry which is preliminary data.</text>
</comment>
<evidence type="ECO:0000313" key="3">
    <source>
        <dbReference type="Proteomes" id="UP000033140"/>
    </source>
</evidence>
<accession>A0A0E9NDI3</accession>
<reference evidence="2 3" key="3">
    <citation type="journal article" date="2015" name="Genome Announc.">
        <title>Draft Genome Sequence of the Archiascomycetous Yeast Saitoella complicata.</title>
        <authorList>
            <person name="Yamauchi K."/>
            <person name="Kondo S."/>
            <person name="Hamamoto M."/>
            <person name="Takahashi Y."/>
            <person name="Ogura Y."/>
            <person name="Hayashi T."/>
            <person name="Nishida H."/>
        </authorList>
    </citation>
    <scope>NUCLEOTIDE SEQUENCE [LARGE SCALE GENOMIC DNA]</scope>
    <source>
        <strain evidence="2 3">NRRL Y-17804</strain>
    </source>
</reference>
<dbReference type="Proteomes" id="UP000033140">
    <property type="component" value="Unassembled WGS sequence"/>
</dbReference>
<gene>
    <name evidence="2" type="ORF">G7K_2103-t1</name>
</gene>
<feature type="compositionally biased region" description="Polar residues" evidence="1">
    <location>
        <begin position="140"/>
        <end position="155"/>
    </location>
</feature>
<dbReference type="EMBL" id="BACD03000011">
    <property type="protein sequence ID" value="GAO47907.1"/>
    <property type="molecule type" value="Genomic_DNA"/>
</dbReference>
<proteinExistence type="predicted"/>
<reference evidence="2 3" key="2">
    <citation type="journal article" date="2014" name="J. Gen. Appl. Microbiol.">
        <title>The early diverging ascomycetous budding yeast Saitoella complicata has three histone deacetylases belonging to the Clr6, Hos2, and Rpd3 lineages.</title>
        <authorList>
            <person name="Nishida H."/>
            <person name="Matsumoto T."/>
            <person name="Kondo S."/>
            <person name="Hamamoto M."/>
            <person name="Yoshikawa H."/>
        </authorList>
    </citation>
    <scope>NUCLEOTIDE SEQUENCE [LARGE SCALE GENOMIC DNA]</scope>
    <source>
        <strain evidence="2 3">NRRL Y-17804</strain>
    </source>
</reference>
<name>A0A0E9NDI3_SAICN</name>
<organism evidence="2 3">
    <name type="scientific">Saitoella complicata (strain BCRC 22490 / CBS 7301 / JCM 7358 / NBRC 10748 / NRRL Y-17804)</name>
    <dbReference type="NCBI Taxonomy" id="698492"/>
    <lineage>
        <taxon>Eukaryota</taxon>
        <taxon>Fungi</taxon>
        <taxon>Dikarya</taxon>
        <taxon>Ascomycota</taxon>
        <taxon>Taphrinomycotina</taxon>
        <taxon>Taphrinomycotina incertae sedis</taxon>
        <taxon>Saitoella</taxon>
    </lineage>
</organism>
<sequence length="270" mass="29589">MTPRTRFRPGTHTLKFPEFLKKSDDVYNRSNCDQTLSIPGARLPKRVWALPQQKATALSQTTLYTLSTLSHQLQQRAFYPFLLGSKHAIEEHRDGYVIDTNTRLSSIASDHFAFGDSPSALTVNGSSVYSRQTCTVIGTTRSTPSSCTARSTAHPSTMAPLANGTARSVTEFMQLTAGRGRQAVPRLNCRAALCGPRATGSPGQRGSQGHVPHQVLHQNPGIPYMLRVISTPTGPTPIERIIVPRLIRRIDSPKHVYHTNTNTHSLVPSA</sequence>
<dbReference type="AlphaFoldDB" id="A0A0E9NDI3"/>
<evidence type="ECO:0000313" key="2">
    <source>
        <dbReference type="EMBL" id="GAO47907.1"/>
    </source>
</evidence>
<protein>
    <submittedName>
        <fullName evidence="2">Uncharacterized protein</fullName>
    </submittedName>
</protein>
<keyword evidence="3" id="KW-1185">Reference proteome</keyword>